<dbReference type="Pfam" id="PF01613">
    <property type="entry name" value="Flavin_Reduct"/>
    <property type="match status" value="1"/>
</dbReference>
<feature type="domain" description="Flavin reductase like" evidence="3">
    <location>
        <begin position="18"/>
        <end position="160"/>
    </location>
</feature>
<reference evidence="5" key="1">
    <citation type="submission" date="2016-10" db="EMBL/GenBank/DDBJ databases">
        <authorList>
            <person name="Varghese N."/>
        </authorList>
    </citation>
    <scope>NUCLEOTIDE SEQUENCE [LARGE SCALE GENOMIC DNA]</scope>
    <source>
        <strain evidence="5">DSM 44719</strain>
    </source>
</reference>
<dbReference type="EMBL" id="FNTL01000004">
    <property type="protein sequence ID" value="SED27365.1"/>
    <property type="molecule type" value="Genomic_DNA"/>
</dbReference>
<comment type="similarity">
    <text evidence="1">Belongs to the non-flavoprotein flavin reductase family.</text>
</comment>
<evidence type="ECO:0000256" key="2">
    <source>
        <dbReference type="ARBA" id="ARBA00023002"/>
    </source>
</evidence>
<dbReference type="InterPro" id="IPR002563">
    <property type="entry name" value="Flavin_Rdtase-like_dom"/>
</dbReference>
<accession>A0A1H4ZBW1</accession>
<protein>
    <submittedName>
        <fullName evidence="4">NADH-FMN oxidoreductase RutF, flavin reductase (DIM6/NTAB) family</fullName>
    </submittedName>
</protein>
<evidence type="ECO:0000313" key="5">
    <source>
        <dbReference type="Proteomes" id="UP000183407"/>
    </source>
</evidence>
<evidence type="ECO:0000313" key="4">
    <source>
        <dbReference type="EMBL" id="SED27365.1"/>
    </source>
</evidence>
<dbReference type="GO" id="GO:0010181">
    <property type="term" value="F:FMN binding"/>
    <property type="evidence" value="ECO:0007669"/>
    <property type="project" value="InterPro"/>
</dbReference>
<keyword evidence="2" id="KW-0560">Oxidoreductase</keyword>
<sequence length="176" mass="18719">MITQPAPTVDDATMRGVHRTFVTGVTVVTTTDQDTPKGLAVNAFTSISLEPPLVMVCVQQSSATHDPLLHSTHLGINILAADQRSTAAVFASKGADKFATIAWERAEHGSPVLTGACAWMEAEVCERLDFGTHTAFIAQVVGAVYSDRPALVYRAGEFFDGSDLSCAPLPSVRSEQ</sequence>
<proteinExistence type="inferred from homology"/>
<gene>
    <name evidence="4" type="ORF">SAMN04490220_4030</name>
</gene>
<dbReference type="InterPro" id="IPR050268">
    <property type="entry name" value="NADH-dep_flavin_reductase"/>
</dbReference>
<dbReference type="RefSeq" id="WP_073358347.1">
    <property type="nucleotide sequence ID" value="NZ_FNTL01000004.1"/>
</dbReference>
<dbReference type="OrthoDB" id="9792858at2"/>
<evidence type="ECO:0000259" key="3">
    <source>
        <dbReference type="SMART" id="SM00903"/>
    </source>
</evidence>
<dbReference type="SUPFAM" id="SSF50475">
    <property type="entry name" value="FMN-binding split barrel"/>
    <property type="match status" value="1"/>
</dbReference>
<dbReference type="GO" id="GO:0042602">
    <property type="term" value="F:riboflavin reductase (NADPH) activity"/>
    <property type="evidence" value="ECO:0007669"/>
    <property type="project" value="TreeGrafter"/>
</dbReference>
<name>A0A1H4ZBW1_RHOJO</name>
<dbReference type="Gene3D" id="2.30.110.10">
    <property type="entry name" value="Electron Transport, Fmn-binding Protein, Chain A"/>
    <property type="match status" value="1"/>
</dbReference>
<dbReference type="Proteomes" id="UP000183407">
    <property type="component" value="Unassembled WGS sequence"/>
</dbReference>
<dbReference type="InterPro" id="IPR012349">
    <property type="entry name" value="Split_barrel_FMN-bd"/>
</dbReference>
<evidence type="ECO:0000256" key="1">
    <source>
        <dbReference type="ARBA" id="ARBA00008898"/>
    </source>
</evidence>
<dbReference type="PANTHER" id="PTHR30466:SF11">
    <property type="entry name" value="FLAVIN-DEPENDENT MONOOXYGENASE, REDUCTASE SUBUNIT HSAB"/>
    <property type="match status" value="1"/>
</dbReference>
<dbReference type="AlphaFoldDB" id="A0A1H4ZBW1"/>
<dbReference type="PANTHER" id="PTHR30466">
    <property type="entry name" value="FLAVIN REDUCTASE"/>
    <property type="match status" value="1"/>
</dbReference>
<dbReference type="SMART" id="SM00903">
    <property type="entry name" value="Flavin_Reduct"/>
    <property type="match status" value="1"/>
</dbReference>
<organism evidence="4 5">
    <name type="scientific">Rhodococcus jostii</name>
    <dbReference type="NCBI Taxonomy" id="132919"/>
    <lineage>
        <taxon>Bacteria</taxon>
        <taxon>Bacillati</taxon>
        <taxon>Actinomycetota</taxon>
        <taxon>Actinomycetes</taxon>
        <taxon>Mycobacteriales</taxon>
        <taxon>Nocardiaceae</taxon>
        <taxon>Rhodococcus</taxon>
    </lineage>
</organism>